<proteinExistence type="predicted"/>
<evidence type="ECO:0000313" key="2">
    <source>
        <dbReference type="Proteomes" id="UP000325902"/>
    </source>
</evidence>
<dbReference type="AlphaFoldDB" id="A0A5N5DAQ4"/>
<dbReference type="PANTHER" id="PTHR42085">
    <property type="entry name" value="F-BOX DOMAIN-CONTAINING PROTEIN"/>
    <property type="match status" value="1"/>
</dbReference>
<keyword evidence="2" id="KW-1185">Reference proteome</keyword>
<dbReference type="Proteomes" id="UP000325902">
    <property type="component" value="Unassembled WGS sequence"/>
</dbReference>
<evidence type="ECO:0000313" key="1">
    <source>
        <dbReference type="EMBL" id="KAB2574480.1"/>
    </source>
</evidence>
<reference evidence="1 2" key="1">
    <citation type="journal article" date="2019" name="Sci. Rep.">
        <title>A multi-omics analysis of the grapevine pathogen Lasiodiplodia theobromae reveals that temperature affects the expression of virulence- and pathogenicity-related genes.</title>
        <authorList>
            <person name="Felix C."/>
            <person name="Meneses R."/>
            <person name="Goncalves M.F.M."/>
            <person name="Tilleman L."/>
            <person name="Duarte A.S."/>
            <person name="Jorrin-Novo J.V."/>
            <person name="Van de Peer Y."/>
            <person name="Deforce D."/>
            <person name="Van Nieuwerburgh F."/>
            <person name="Esteves A.C."/>
            <person name="Alves A."/>
        </authorList>
    </citation>
    <scope>NUCLEOTIDE SEQUENCE [LARGE SCALE GENOMIC DNA]</scope>
    <source>
        <strain evidence="1 2">LA-SOL3</strain>
    </source>
</reference>
<dbReference type="InterPro" id="IPR038883">
    <property type="entry name" value="AN11006-like"/>
</dbReference>
<comment type="caution">
    <text evidence="1">The sequence shown here is derived from an EMBL/GenBank/DDBJ whole genome shotgun (WGS) entry which is preliminary data.</text>
</comment>
<accession>A0A5N5DAQ4</accession>
<organism evidence="1 2">
    <name type="scientific">Lasiodiplodia theobromae</name>
    <dbReference type="NCBI Taxonomy" id="45133"/>
    <lineage>
        <taxon>Eukaryota</taxon>
        <taxon>Fungi</taxon>
        <taxon>Dikarya</taxon>
        <taxon>Ascomycota</taxon>
        <taxon>Pezizomycotina</taxon>
        <taxon>Dothideomycetes</taxon>
        <taxon>Dothideomycetes incertae sedis</taxon>
        <taxon>Botryosphaeriales</taxon>
        <taxon>Botryosphaeriaceae</taxon>
        <taxon>Lasiodiplodia</taxon>
    </lineage>
</organism>
<sequence length="274" mass="31199">MSQPNAPSQQSTGNSFFCWSKLSGEIKNLIYSHALKADVTLRINMIPQREGGPRLYIDNDEPNRLVPNLLLLNKQTYNEAVPILYGENHFRFTWDRALLTWLAQLERQPDLRFLERLVLNQQPANPAVLDHAYGPLTLVRKITFQPWCAAWPTQFRALHRAMAKATRLESFEVVLKKYLEPATAAERLHSVDTAQKWLRELGSTAEARNAAIDCIFTLPFDKQALGSVVPWKSLWGMHFVDFVQQVAEGDRAEFRERLKALVASDVATLGLVDT</sequence>
<dbReference type="PANTHER" id="PTHR42085:SF2">
    <property type="entry name" value="F-BOX DOMAIN-CONTAINING PROTEIN"/>
    <property type="match status" value="1"/>
</dbReference>
<dbReference type="EMBL" id="VCHE01000043">
    <property type="protein sequence ID" value="KAB2574480.1"/>
    <property type="molecule type" value="Genomic_DNA"/>
</dbReference>
<gene>
    <name evidence="1" type="ORF">DBV05_g6839</name>
</gene>
<name>A0A5N5DAQ4_9PEZI</name>
<protein>
    <submittedName>
        <fullName evidence="1">Uncharacterized protein</fullName>
    </submittedName>
</protein>